<evidence type="ECO:0000313" key="1">
    <source>
        <dbReference type="EMBL" id="AUB39115.1"/>
    </source>
</evidence>
<dbReference type="EMBL" id="CP024785">
    <property type="protein sequence ID" value="AUB39115.1"/>
    <property type="molecule type" value="Genomic_DNA"/>
</dbReference>
<dbReference type="AlphaFoldDB" id="A0A2K8SWI7"/>
<dbReference type="KEGG" id="nfl:COO91_05103"/>
<proteinExistence type="predicted"/>
<protein>
    <submittedName>
        <fullName evidence="1">Uncharacterized protein</fullName>
    </submittedName>
</protein>
<dbReference type="Proteomes" id="UP000232003">
    <property type="component" value="Chromosome"/>
</dbReference>
<keyword evidence="2" id="KW-1185">Reference proteome</keyword>
<accession>A0A2K8SWI7</accession>
<name>A0A2K8SWI7_9NOSO</name>
<gene>
    <name evidence="1" type="ORF">COO91_05103</name>
</gene>
<reference evidence="1 2" key="1">
    <citation type="submission" date="2017-11" db="EMBL/GenBank/DDBJ databases">
        <title>Complete genome of a free-living desiccation-tolerant cyanobacterium and its photosynthetic adaptation to extreme terrestrial habitat.</title>
        <authorList>
            <person name="Shang J."/>
        </authorList>
    </citation>
    <scope>NUCLEOTIDE SEQUENCE [LARGE SCALE GENOMIC DNA]</scope>
    <source>
        <strain evidence="1 2">CCNUN1</strain>
    </source>
</reference>
<sequence length="37" mass="4348">MCIWKVHFYKIGTANIYLIPKLKSNQGMLINKIVQLK</sequence>
<organism evidence="1 2">
    <name type="scientific">Nostoc flagelliforme CCNUN1</name>
    <dbReference type="NCBI Taxonomy" id="2038116"/>
    <lineage>
        <taxon>Bacteria</taxon>
        <taxon>Bacillati</taxon>
        <taxon>Cyanobacteriota</taxon>
        <taxon>Cyanophyceae</taxon>
        <taxon>Nostocales</taxon>
        <taxon>Nostocaceae</taxon>
        <taxon>Nostoc</taxon>
    </lineage>
</organism>
<evidence type="ECO:0000313" key="2">
    <source>
        <dbReference type="Proteomes" id="UP000232003"/>
    </source>
</evidence>